<feature type="compositionally biased region" description="Acidic residues" evidence="1">
    <location>
        <begin position="880"/>
        <end position="890"/>
    </location>
</feature>
<dbReference type="EMBL" id="MU157919">
    <property type="protein sequence ID" value="KAF9523388.1"/>
    <property type="molecule type" value="Genomic_DNA"/>
</dbReference>
<sequence length="890" mass="99504">MPVPGLSLQNMEKSMTLLGKLMEMTIASNRDPDKWLPTSPSMLITGATRILLLFSSTLGTSMGKRTKSKANKSKKSKKASKVVWSTEEIDILKSYEDKWFALPSQEEQQKLAYSSIATDLRNLSPEKYGVEVILQRRDLQAEWDKKCGQIKTWYKGKSPATKERRIFRFERRIALRKVVGFKKAKIIDEAVMEKLPEDKKKDRNAYFALYQTTLSEVMQTLSKKEKKQMETIREEWQAEGPPEDVQIKHAQRYAYRAIEEMHKVVNKQFGMIVVTFSARRKKHGGWEYFSHDYNPSLNGPGESVLPISEWGKSECKVFGKQFAKYVQYTDEAKAGHVDVENSQSAGTRQGSVFKLQTTESGLPLLPDPILTSSREELLGTKRDILREFFVSHYRLATGKRGARVPWGAMCQNAQRFLDNDYIPPEVALNDPGRMDGAHVSLLLNHLRDRQKTDGVPTFLFHHYKRHNHTVAAVDYPPDVLVDNKKAFEGKIFDQDSGNQSSNEDHDNATQERDESDQNRQENVIADQTEKDKSHKGKQKASIVDDGQPLVKCGSMPWASKAPPKLDANSDNNPCSSMIEISATDQPVTGDARYAPGTTLRVDGDEFPTQNNDNITQSKISTITSSTTQTSNIIGPKQMVIPGSNPKNQEPSQPTVGSQDALNFPCFYGNAAGAGQVPRQLVPNMPVGESATGQGSQHLPQQSVPIMPTGQGPQQLLPLMHSGESAREGNIMRPGQFIPSNFAAMPYFPGFYPPFPGFNPMFAGQYGFAAPGFAPPEQQLITNGPQQSTTLAEIDLAITSRSNASGERTIQTEGQTSLRKRKRVDSIDHQEAEGSEQPRLTRSRTGALVSTKKKPEPFSSGPRKKLNERWDWVADPMQREIDDESDMQNTS</sequence>
<keyword evidence="3" id="KW-1185">Reference proteome</keyword>
<dbReference type="Proteomes" id="UP000807306">
    <property type="component" value="Unassembled WGS sequence"/>
</dbReference>
<reference evidence="2" key="1">
    <citation type="submission" date="2020-11" db="EMBL/GenBank/DDBJ databases">
        <authorList>
            <consortium name="DOE Joint Genome Institute"/>
            <person name="Ahrendt S."/>
            <person name="Riley R."/>
            <person name="Andreopoulos W."/>
            <person name="Labutti K."/>
            <person name="Pangilinan J."/>
            <person name="Ruiz-Duenas F.J."/>
            <person name="Barrasa J.M."/>
            <person name="Sanchez-Garcia M."/>
            <person name="Camarero S."/>
            <person name="Miyauchi S."/>
            <person name="Serrano A."/>
            <person name="Linde D."/>
            <person name="Babiker R."/>
            <person name="Drula E."/>
            <person name="Ayuso-Fernandez I."/>
            <person name="Pacheco R."/>
            <person name="Padilla G."/>
            <person name="Ferreira P."/>
            <person name="Barriuso J."/>
            <person name="Kellner H."/>
            <person name="Castanera R."/>
            <person name="Alfaro M."/>
            <person name="Ramirez L."/>
            <person name="Pisabarro A.G."/>
            <person name="Kuo A."/>
            <person name="Tritt A."/>
            <person name="Lipzen A."/>
            <person name="He G."/>
            <person name="Yan M."/>
            <person name="Ng V."/>
            <person name="Cullen D."/>
            <person name="Martin F."/>
            <person name="Rosso M.-N."/>
            <person name="Henrissat B."/>
            <person name="Hibbett D."/>
            <person name="Martinez A.T."/>
            <person name="Grigoriev I.V."/>
        </authorList>
    </citation>
    <scope>NUCLEOTIDE SEQUENCE</scope>
    <source>
        <strain evidence="2">CBS 506.95</strain>
    </source>
</reference>
<feature type="compositionally biased region" description="Basic and acidic residues" evidence="1">
    <location>
        <begin position="864"/>
        <end position="879"/>
    </location>
</feature>
<protein>
    <submittedName>
        <fullName evidence="2">Uncharacterized protein</fullName>
    </submittedName>
</protein>
<feature type="compositionally biased region" description="Polar residues" evidence="1">
    <location>
        <begin position="644"/>
        <end position="658"/>
    </location>
</feature>
<accession>A0A9P6E696</accession>
<proteinExistence type="predicted"/>
<dbReference type="OrthoDB" id="3149423at2759"/>
<evidence type="ECO:0000313" key="3">
    <source>
        <dbReference type="Proteomes" id="UP000807306"/>
    </source>
</evidence>
<feature type="compositionally biased region" description="Polar residues" evidence="1">
    <location>
        <begin position="799"/>
        <end position="816"/>
    </location>
</feature>
<feature type="region of interest" description="Disordered" evidence="1">
    <location>
        <begin position="639"/>
        <end position="658"/>
    </location>
</feature>
<comment type="caution">
    <text evidence="2">The sequence shown here is derived from an EMBL/GenBank/DDBJ whole genome shotgun (WGS) entry which is preliminary data.</text>
</comment>
<dbReference type="AlphaFoldDB" id="A0A9P6E696"/>
<feature type="region of interest" description="Disordered" evidence="1">
    <location>
        <begin position="799"/>
        <end position="890"/>
    </location>
</feature>
<feature type="region of interest" description="Disordered" evidence="1">
    <location>
        <begin position="491"/>
        <end position="572"/>
    </location>
</feature>
<evidence type="ECO:0000313" key="2">
    <source>
        <dbReference type="EMBL" id="KAF9523388.1"/>
    </source>
</evidence>
<feature type="compositionally biased region" description="Basic and acidic residues" evidence="1">
    <location>
        <begin position="502"/>
        <end position="519"/>
    </location>
</feature>
<gene>
    <name evidence="2" type="ORF">CPB83DRAFT_898871</name>
</gene>
<organism evidence="2 3">
    <name type="scientific">Crepidotus variabilis</name>
    <dbReference type="NCBI Taxonomy" id="179855"/>
    <lineage>
        <taxon>Eukaryota</taxon>
        <taxon>Fungi</taxon>
        <taxon>Dikarya</taxon>
        <taxon>Basidiomycota</taxon>
        <taxon>Agaricomycotina</taxon>
        <taxon>Agaricomycetes</taxon>
        <taxon>Agaricomycetidae</taxon>
        <taxon>Agaricales</taxon>
        <taxon>Agaricineae</taxon>
        <taxon>Crepidotaceae</taxon>
        <taxon>Crepidotus</taxon>
    </lineage>
</organism>
<evidence type="ECO:0000256" key="1">
    <source>
        <dbReference type="SAM" id="MobiDB-lite"/>
    </source>
</evidence>
<name>A0A9P6E696_9AGAR</name>